<dbReference type="Proteomes" id="UP000030528">
    <property type="component" value="Unassembled WGS sequence"/>
</dbReference>
<sequence length="220" mass="24792">MGNVLELNEHLAMYDVNSEDFKPFGRVLQGFPLEPCLSMMEGTEVPEMGNVYVASEVRFEQKGLKSALERRYYGGMDIQIGYCNGQNSHLGGLEFHKGSEINVAVTDFVLLLGHLNDMEGDTFHTDFLKAFYIPQGTAVELYQTTLHLAPCKVSDQGFKCMVILPKGTNTELSEEEKSWDPLLYMRNKWVLAHPEHSRFVENGAHVGIVGPNIRVNYKSE</sequence>
<reference evidence="1 2" key="1">
    <citation type="submission" date="2013-08" db="EMBL/GenBank/DDBJ databases">
        <authorList>
            <person name="Huang J."/>
            <person name="Wang G."/>
        </authorList>
    </citation>
    <scope>NUCLEOTIDE SEQUENCE [LARGE SCALE GENOMIC DNA]</scope>
    <source>
        <strain evidence="1 2">JSM 076056</strain>
    </source>
</reference>
<dbReference type="AlphaFoldDB" id="A0A0A5GME7"/>
<dbReference type="eggNOG" id="ENOG502ZCEZ">
    <property type="taxonomic scope" value="Bacteria"/>
</dbReference>
<proteinExistence type="predicted"/>
<dbReference type="InterPro" id="IPR032358">
    <property type="entry name" value="DUF4867"/>
</dbReference>
<dbReference type="OrthoDB" id="358393at2"/>
<comment type="caution">
    <text evidence="1">The sequence shown here is derived from an EMBL/GenBank/DDBJ whole genome shotgun (WGS) entry which is preliminary data.</text>
</comment>
<evidence type="ECO:0000313" key="1">
    <source>
        <dbReference type="EMBL" id="KGX92340.1"/>
    </source>
</evidence>
<organism evidence="1 2">
    <name type="scientific">Pontibacillus halophilus JSM 076056 = DSM 19796</name>
    <dbReference type="NCBI Taxonomy" id="1385510"/>
    <lineage>
        <taxon>Bacteria</taxon>
        <taxon>Bacillati</taxon>
        <taxon>Bacillota</taxon>
        <taxon>Bacilli</taxon>
        <taxon>Bacillales</taxon>
        <taxon>Bacillaceae</taxon>
        <taxon>Pontibacillus</taxon>
    </lineage>
</organism>
<dbReference type="RefSeq" id="WP_026800522.1">
    <property type="nucleotide sequence ID" value="NZ_AULI01000008.1"/>
</dbReference>
<name>A0A0A5GME7_9BACI</name>
<keyword evidence="2" id="KW-1185">Reference proteome</keyword>
<dbReference type="STRING" id="1385510.GCA_000425205_02151"/>
<gene>
    <name evidence="1" type="ORF">N781_16415</name>
</gene>
<evidence type="ECO:0000313" key="2">
    <source>
        <dbReference type="Proteomes" id="UP000030528"/>
    </source>
</evidence>
<protein>
    <recommendedName>
        <fullName evidence="3">DUF4867 domain-containing protein</fullName>
    </recommendedName>
</protein>
<accession>A0A0A5GME7</accession>
<dbReference type="EMBL" id="AVPE01000006">
    <property type="protein sequence ID" value="KGX92340.1"/>
    <property type="molecule type" value="Genomic_DNA"/>
</dbReference>
<dbReference type="Pfam" id="PF16161">
    <property type="entry name" value="DUF4867"/>
    <property type="match status" value="1"/>
</dbReference>
<evidence type="ECO:0008006" key="3">
    <source>
        <dbReference type="Google" id="ProtNLM"/>
    </source>
</evidence>